<keyword evidence="2" id="KW-1185">Reference proteome</keyword>
<gene>
    <name evidence="1" type="ORF">FHR23_002897</name>
</gene>
<comment type="caution">
    <text evidence="1">The sequence shown here is derived from an EMBL/GenBank/DDBJ whole genome shotgun (WGS) entry which is preliminary data.</text>
</comment>
<name>A0A840Z1R7_9SPHN</name>
<reference evidence="1 2" key="1">
    <citation type="submission" date="2020-08" db="EMBL/GenBank/DDBJ databases">
        <title>Genomic Encyclopedia of Type Strains, Phase IV (KMG-IV): sequencing the most valuable type-strain genomes for metagenomic binning, comparative biology and taxonomic classification.</title>
        <authorList>
            <person name="Goeker M."/>
        </authorList>
    </citation>
    <scope>NUCLEOTIDE SEQUENCE [LARGE SCALE GENOMIC DNA]</scope>
    <source>
        <strain evidence="1 2">DSM 27203</strain>
    </source>
</reference>
<protein>
    <submittedName>
        <fullName evidence="1">Uncharacterized protein</fullName>
    </submittedName>
</protein>
<dbReference type="Proteomes" id="UP000554342">
    <property type="component" value="Unassembled WGS sequence"/>
</dbReference>
<proteinExistence type="predicted"/>
<organism evidence="1 2">
    <name type="scientific">Stakelama sediminis</name>
    <dbReference type="NCBI Taxonomy" id="463200"/>
    <lineage>
        <taxon>Bacteria</taxon>
        <taxon>Pseudomonadati</taxon>
        <taxon>Pseudomonadota</taxon>
        <taxon>Alphaproteobacteria</taxon>
        <taxon>Sphingomonadales</taxon>
        <taxon>Sphingomonadaceae</taxon>
        <taxon>Stakelama</taxon>
    </lineage>
</organism>
<dbReference type="EMBL" id="JACIJI010000007">
    <property type="protein sequence ID" value="MBB5719938.1"/>
    <property type="molecule type" value="Genomic_DNA"/>
</dbReference>
<accession>A0A840Z1R7</accession>
<sequence length="124" mass="13376">MSDIRYNAAKTVAEQIQLAEQSIDRALSDIYTLMARMADARVMAKLPVRAGIEVLSEVHAASANAYEMRNRIVAAHRRFAVLKGRIGLGEVSFGETGDTPAYGEMSDDAVVAAARIEKIVPIAA</sequence>
<dbReference type="AlphaFoldDB" id="A0A840Z1R7"/>
<evidence type="ECO:0000313" key="2">
    <source>
        <dbReference type="Proteomes" id="UP000554342"/>
    </source>
</evidence>
<dbReference type="RefSeq" id="WP_184005332.1">
    <property type="nucleotide sequence ID" value="NZ_BAABIF010000011.1"/>
</dbReference>
<evidence type="ECO:0000313" key="1">
    <source>
        <dbReference type="EMBL" id="MBB5719938.1"/>
    </source>
</evidence>